<dbReference type="FunFam" id="3.30.200.20:FF:000228">
    <property type="entry name" value="Serine/threonine-protein kinase BIK1"/>
    <property type="match status" value="1"/>
</dbReference>
<protein>
    <recommendedName>
        <fullName evidence="2">non-specific serine/threonine protein kinase</fullName>
        <ecNumber evidence="2">2.7.11.1</ecNumber>
    </recommendedName>
</protein>
<evidence type="ECO:0000256" key="2">
    <source>
        <dbReference type="ARBA" id="ARBA00012513"/>
    </source>
</evidence>
<dbReference type="Gene3D" id="3.30.200.20">
    <property type="entry name" value="Phosphorylase Kinase, domain 1"/>
    <property type="match status" value="1"/>
</dbReference>
<evidence type="ECO:0000256" key="6">
    <source>
        <dbReference type="ARBA" id="ARBA00022777"/>
    </source>
</evidence>
<feature type="binding site" evidence="8">
    <location>
        <position position="108"/>
    </location>
    <ligand>
        <name>ATP</name>
        <dbReference type="ChEBI" id="CHEBI:30616"/>
    </ligand>
</feature>
<keyword evidence="7 8" id="KW-0067">ATP-binding</keyword>
<evidence type="ECO:0000313" key="10">
    <source>
        <dbReference type="EMBL" id="PQP99898.1"/>
    </source>
</evidence>
<dbReference type="EMBL" id="PJQY01001761">
    <property type="protein sequence ID" value="PQP99898.1"/>
    <property type="molecule type" value="Genomic_DNA"/>
</dbReference>
<keyword evidence="6 10" id="KW-0418">Kinase</keyword>
<dbReference type="PROSITE" id="PS50011">
    <property type="entry name" value="PROTEIN_KINASE_DOM"/>
    <property type="match status" value="1"/>
</dbReference>
<dbReference type="Gene3D" id="1.10.510.10">
    <property type="entry name" value="Transferase(Phosphotransferase) domain 1"/>
    <property type="match status" value="2"/>
</dbReference>
<comment type="subcellular location">
    <subcellularLocation>
        <location evidence="1">Cell membrane</location>
    </subcellularLocation>
</comment>
<evidence type="ECO:0000313" key="11">
    <source>
        <dbReference type="Proteomes" id="UP000250321"/>
    </source>
</evidence>
<dbReference type="GO" id="GO:0005524">
    <property type="term" value="F:ATP binding"/>
    <property type="evidence" value="ECO:0007669"/>
    <property type="project" value="UniProtKB-UniRule"/>
</dbReference>
<dbReference type="InterPro" id="IPR017441">
    <property type="entry name" value="Protein_kinase_ATP_BS"/>
</dbReference>
<dbReference type="PROSITE" id="PS00107">
    <property type="entry name" value="PROTEIN_KINASE_ATP"/>
    <property type="match status" value="1"/>
</dbReference>
<name>A0A314Y4Y2_PRUYE</name>
<dbReference type="Proteomes" id="UP000250321">
    <property type="component" value="Unassembled WGS sequence"/>
</dbReference>
<evidence type="ECO:0000256" key="7">
    <source>
        <dbReference type="ARBA" id="ARBA00022840"/>
    </source>
</evidence>
<dbReference type="OrthoDB" id="1194289at2759"/>
<dbReference type="AlphaFoldDB" id="A0A314Y4Y2"/>
<dbReference type="InterPro" id="IPR001245">
    <property type="entry name" value="Ser-Thr/Tyr_kinase_cat_dom"/>
</dbReference>
<sequence>MGGRLSSNVKRHTVKKVTLAVDTVPETIENETVKSKVPSVSVPSAEGEILQSSNLKCFGFNELKTATRNFRPDNMVGQGSFGSVFKGWIDENSLTDAKPGTGMAIAVKRPNQEGLHGQKEWLAEVNSIGELHHPNLLWLIGYCLQDSCQFLAHFQSQPLPWSLRIKIAPGAAKGLAFLHIDEAKVIYGNFKTSKILHDSNYNAKLSGYGLAKEGLQEDLTPEGDVYSFGVVLLEILSGRRALDANRPSGEQDLVQHSRSAKKCKLHQLFDARIEGRTLLMKLAKHLTLQ</sequence>
<keyword evidence="3" id="KW-0472">Membrane</keyword>
<dbReference type="GO" id="GO:0005886">
    <property type="term" value="C:plasma membrane"/>
    <property type="evidence" value="ECO:0007669"/>
    <property type="project" value="UniProtKB-SubCell"/>
</dbReference>
<gene>
    <name evidence="10" type="ORF">Pyn_00621</name>
</gene>
<dbReference type="InterPro" id="IPR000719">
    <property type="entry name" value="Prot_kinase_dom"/>
</dbReference>
<evidence type="ECO:0000256" key="1">
    <source>
        <dbReference type="ARBA" id="ARBA00004236"/>
    </source>
</evidence>
<dbReference type="InterPro" id="IPR050823">
    <property type="entry name" value="Plant_Ser_Thr_Prot_Kinase"/>
</dbReference>
<keyword evidence="3" id="KW-1003">Cell membrane</keyword>
<dbReference type="EC" id="2.7.11.1" evidence="2"/>
<dbReference type="GO" id="GO:0004674">
    <property type="term" value="F:protein serine/threonine kinase activity"/>
    <property type="evidence" value="ECO:0007669"/>
    <property type="project" value="UniProtKB-EC"/>
</dbReference>
<keyword evidence="5 8" id="KW-0547">Nucleotide-binding</keyword>
<accession>A0A314Y4Y2</accession>
<evidence type="ECO:0000256" key="4">
    <source>
        <dbReference type="ARBA" id="ARBA00022679"/>
    </source>
</evidence>
<keyword evidence="11" id="KW-1185">Reference proteome</keyword>
<evidence type="ECO:0000256" key="5">
    <source>
        <dbReference type="ARBA" id="ARBA00022741"/>
    </source>
</evidence>
<evidence type="ECO:0000256" key="3">
    <source>
        <dbReference type="ARBA" id="ARBA00022475"/>
    </source>
</evidence>
<proteinExistence type="predicted"/>
<keyword evidence="4" id="KW-0808">Transferase</keyword>
<evidence type="ECO:0000259" key="9">
    <source>
        <dbReference type="PROSITE" id="PS50011"/>
    </source>
</evidence>
<dbReference type="InterPro" id="IPR011009">
    <property type="entry name" value="Kinase-like_dom_sf"/>
</dbReference>
<reference evidence="10 11" key="1">
    <citation type="submission" date="2018-02" db="EMBL/GenBank/DDBJ databases">
        <title>Draft genome of wild Prunus yedoensis var. nudiflora.</title>
        <authorList>
            <person name="Baek S."/>
            <person name="Kim J.-H."/>
            <person name="Choi K."/>
            <person name="Kim G.-B."/>
            <person name="Cho A."/>
            <person name="Jang H."/>
            <person name="Shin C.-H."/>
            <person name="Yu H.-J."/>
            <person name="Mun J.-H."/>
        </authorList>
    </citation>
    <scope>NUCLEOTIDE SEQUENCE [LARGE SCALE GENOMIC DNA]</scope>
    <source>
        <strain evidence="11">cv. Jeju island</strain>
        <tissue evidence="10">Leaf</tissue>
    </source>
</reference>
<dbReference type="Pfam" id="PF07714">
    <property type="entry name" value="PK_Tyr_Ser-Thr"/>
    <property type="match status" value="1"/>
</dbReference>
<organism evidence="10 11">
    <name type="scientific">Prunus yedoensis var. nudiflora</name>
    <dbReference type="NCBI Taxonomy" id="2094558"/>
    <lineage>
        <taxon>Eukaryota</taxon>
        <taxon>Viridiplantae</taxon>
        <taxon>Streptophyta</taxon>
        <taxon>Embryophyta</taxon>
        <taxon>Tracheophyta</taxon>
        <taxon>Spermatophyta</taxon>
        <taxon>Magnoliopsida</taxon>
        <taxon>eudicotyledons</taxon>
        <taxon>Gunneridae</taxon>
        <taxon>Pentapetalae</taxon>
        <taxon>rosids</taxon>
        <taxon>fabids</taxon>
        <taxon>Rosales</taxon>
        <taxon>Rosaceae</taxon>
        <taxon>Amygdaloideae</taxon>
        <taxon>Amygdaleae</taxon>
        <taxon>Prunus</taxon>
    </lineage>
</organism>
<feature type="domain" description="Protein kinase" evidence="9">
    <location>
        <begin position="70"/>
        <end position="289"/>
    </location>
</feature>
<evidence type="ECO:0000256" key="8">
    <source>
        <dbReference type="PROSITE-ProRule" id="PRU10141"/>
    </source>
</evidence>
<dbReference type="SUPFAM" id="SSF56112">
    <property type="entry name" value="Protein kinase-like (PK-like)"/>
    <property type="match status" value="1"/>
</dbReference>
<dbReference type="PANTHER" id="PTHR45621">
    <property type="entry name" value="OS01G0588500 PROTEIN-RELATED"/>
    <property type="match status" value="1"/>
</dbReference>
<comment type="caution">
    <text evidence="10">The sequence shown here is derived from an EMBL/GenBank/DDBJ whole genome shotgun (WGS) entry which is preliminary data.</text>
</comment>